<gene>
    <name evidence="1" type="ORF">M8818_005705</name>
</gene>
<proteinExistence type="predicted"/>
<keyword evidence="2" id="KW-1185">Reference proteome</keyword>
<evidence type="ECO:0000313" key="1">
    <source>
        <dbReference type="EMBL" id="KAK8202179.1"/>
    </source>
</evidence>
<reference evidence="1" key="1">
    <citation type="submission" date="2024-02" db="EMBL/GenBank/DDBJ databases">
        <title>Metagenome Assembled Genome of Zalaria obscura JY119.</title>
        <authorList>
            <person name="Vighnesh L."/>
            <person name="Jagadeeshwari U."/>
            <person name="Venkata Ramana C."/>
            <person name="Sasikala C."/>
        </authorList>
    </citation>
    <scope>NUCLEOTIDE SEQUENCE</scope>
    <source>
        <strain evidence="1">JY119</strain>
    </source>
</reference>
<name>A0ACC3S8R7_9PEZI</name>
<comment type="caution">
    <text evidence="1">The sequence shown here is derived from an EMBL/GenBank/DDBJ whole genome shotgun (WGS) entry which is preliminary data.</text>
</comment>
<accession>A0ACC3S8R7</accession>
<protein>
    <submittedName>
        <fullName evidence="1">Uncharacterized protein</fullName>
    </submittedName>
</protein>
<dbReference type="EMBL" id="JAMKPW020000033">
    <property type="protein sequence ID" value="KAK8202179.1"/>
    <property type="molecule type" value="Genomic_DNA"/>
</dbReference>
<sequence>MTTLSFGLNVKPKAAANGPPQPPPKRAAVFGDDDSEPEDAATVEEQPEEISVFDGSAPSNGSRIAPKPTKSTRKKPSAPLKPPTRKQAPEQNVYADLSSDRVSNKHASTAAELDAAIYDYDAFHDAHTSVTAAKKAAAKQDAVERKPKYMNNLLDAASKRKQDQLIAREKLLQKEREAEGDEFADKEKFVTGAYKAQQEEARRLEEEEKKKAEEEEKRRKQMGGGMQGFYRTVMADEERRHQEAMEAAKKLESGDIHAIQEEKAKSDAELAAELKAKGVNVHINEDGQITDKRQLLSAGLNVAPSGKSGDSGAAEHLKTSNQAAQPAYQGKRNDQRAMRERQTRLMEQQLAESAKRAADDEAEERRKLEHAAKSRKTETEISSAKERYLARKRAAELEKKNGG</sequence>
<evidence type="ECO:0000313" key="2">
    <source>
        <dbReference type="Proteomes" id="UP001320706"/>
    </source>
</evidence>
<dbReference type="Proteomes" id="UP001320706">
    <property type="component" value="Unassembled WGS sequence"/>
</dbReference>
<organism evidence="1 2">
    <name type="scientific">Zalaria obscura</name>
    <dbReference type="NCBI Taxonomy" id="2024903"/>
    <lineage>
        <taxon>Eukaryota</taxon>
        <taxon>Fungi</taxon>
        <taxon>Dikarya</taxon>
        <taxon>Ascomycota</taxon>
        <taxon>Pezizomycotina</taxon>
        <taxon>Dothideomycetes</taxon>
        <taxon>Dothideomycetidae</taxon>
        <taxon>Dothideales</taxon>
        <taxon>Zalariaceae</taxon>
        <taxon>Zalaria</taxon>
    </lineage>
</organism>